<feature type="compositionally biased region" description="Basic residues" evidence="1">
    <location>
        <begin position="1"/>
        <end position="13"/>
    </location>
</feature>
<dbReference type="Pfam" id="PF20167">
    <property type="entry name" value="Transposase_32"/>
    <property type="match status" value="1"/>
</dbReference>
<dbReference type="Proteomes" id="UP001058974">
    <property type="component" value="Chromosome 1"/>
</dbReference>
<accession>A0A9D5GZS1</accession>
<feature type="domain" description="Putative plant transposon protein" evidence="2">
    <location>
        <begin position="103"/>
        <end position="211"/>
    </location>
</feature>
<feature type="compositionally biased region" description="Acidic residues" evidence="1">
    <location>
        <begin position="353"/>
        <end position="362"/>
    </location>
</feature>
<evidence type="ECO:0000313" key="3">
    <source>
        <dbReference type="EMBL" id="KAI5446779.1"/>
    </source>
</evidence>
<evidence type="ECO:0000313" key="4">
    <source>
        <dbReference type="Proteomes" id="UP001058974"/>
    </source>
</evidence>
<feature type="region of interest" description="Disordered" evidence="1">
    <location>
        <begin position="331"/>
        <end position="362"/>
    </location>
</feature>
<proteinExistence type="predicted"/>
<feature type="compositionally biased region" description="Acidic residues" evidence="1">
    <location>
        <begin position="332"/>
        <end position="345"/>
    </location>
</feature>
<dbReference type="InterPro" id="IPR046796">
    <property type="entry name" value="Transposase_32_dom"/>
</dbReference>
<evidence type="ECO:0000259" key="2">
    <source>
        <dbReference type="Pfam" id="PF20167"/>
    </source>
</evidence>
<keyword evidence="4" id="KW-1185">Reference proteome</keyword>
<feature type="region of interest" description="Disordered" evidence="1">
    <location>
        <begin position="1"/>
        <end position="21"/>
    </location>
</feature>
<organism evidence="3 4">
    <name type="scientific">Pisum sativum</name>
    <name type="common">Garden pea</name>
    <name type="synonym">Lathyrus oleraceus</name>
    <dbReference type="NCBI Taxonomy" id="3888"/>
    <lineage>
        <taxon>Eukaryota</taxon>
        <taxon>Viridiplantae</taxon>
        <taxon>Streptophyta</taxon>
        <taxon>Embryophyta</taxon>
        <taxon>Tracheophyta</taxon>
        <taxon>Spermatophyta</taxon>
        <taxon>Magnoliopsida</taxon>
        <taxon>eudicotyledons</taxon>
        <taxon>Gunneridae</taxon>
        <taxon>Pentapetalae</taxon>
        <taxon>rosids</taxon>
        <taxon>fabids</taxon>
        <taxon>Fabales</taxon>
        <taxon>Fabaceae</taxon>
        <taxon>Papilionoideae</taxon>
        <taxon>50 kb inversion clade</taxon>
        <taxon>NPAAA clade</taxon>
        <taxon>Hologalegina</taxon>
        <taxon>IRL clade</taxon>
        <taxon>Fabeae</taxon>
        <taxon>Lathyrus</taxon>
    </lineage>
</organism>
<reference evidence="3 4" key="1">
    <citation type="journal article" date="2022" name="Nat. Genet.">
        <title>Improved pea reference genome and pan-genome highlight genomic features and evolutionary characteristics.</title>
        <authorList>
            <person name="Yang T."/>
            <person name="Liu R."/>
            <person name="Luo Y."/>
            <person name="Hu S."/>
            <person name="Wang D."/>
            <person name="Wang C."/>
            <person name="Pandey M.K."/>
            <person name="Ge S."/>
            <person name="Xu Q."/>
            <person name="Li N."/>
            <person name="Li G."/>
            <person name="Huang Y."/>
            <person name="Saxena R.K."/>
            <person name="Ji Y."/>
            <person name="Li M."/>
            <person name="Yan X."/>
            <person name="He Y."/>
            <person name="Liu Y."/>
            <person name="Wang X."/>
            <person name="Xiang C."/>
            <person name="Varshney R.K."/>
            <person name="Ding H."/>
            <person name="Gao S."/>
            <person name="Zong X."/>
        </authorList>
    </citation>
    <scope>NUCLEOTIDE SEQUENCE [LARGE SCALE GENOMIC DNA]</scope>
    <source>
        <strain evidence="3 4">cv. Zhongwan 6</strain>
    </source>
</reference>
<comment type="caution">
    <text evidence="3">The sequence shown here is derived from an EMBL/GenBank/DDBJ whole genome shotgun (WGS) entry which is preliminary data.</text>
</comment>
<dbReference type="EMBL" id="JAMSHJ010000001">
    <property type="protein sequence ID" value="KAI5446779.1"/>
    <property type="molecule type" value="Genomic_DNA"/>
</dbReference>
<evidence type="ECO:0000256" key="1">
    <source>
        <dbReference type="SAM" id="MobiDB-lite"/>
    </source>
</evidence>
<dbReference type="AlphaFoldDB" id="A0A9D5GZS1"/>
<name>A0A9D5GZS1_PEA</name>
<gene>
    <name evidence="3" type="ORF">KIW84_014575</name>
</gene>
<sequence length="362" mass="42309">MGRKRVITSKKQKPMLSSSSAPITRSFNSGKFIGPKQEDMYREMFNYNIWAERNFNINPEGNYRDYTTIIEERKWKNLTNPSTSLKYEIVHEFYANNINLVTDALALSGKSYETNAVGDPKNFKRKNLNTRAQVMITLVLHNIRPISHTSSIPMDNVYLLYYILDDRQMDVAIIISNEIRMIAESGHRLGNKTPCTLAFPWLITGLCMRARMVLPTVVHKIINGVVDDRYIERFCTQKSTYNQRDRAGTSNPLGQQQRFDDWDSRLRAAFNHTWDQNESNHVANISLHDSLYMLQLHMEPSQDDSHQLMTLDEFWNHIRWPAIMTFVQKEANDEEEDKLVEESDEVGEKNKEDEEYMSNYDD</sequence>
<dbReference type="Gramene" id="Psat01G0457500-T1">
    <property type="protein sequence ID" value="KAI5446779.1"/>
    <property type="gene ID" value="KIW84_014575"/>
</dbReference>
<protein>
    <recommendedName>
        <fullName evidence="2">Putative plant transposon protein domain-containing protein</fullName>
    </recommendedName>
</protein>